<dbReference type="InterPro" id="IPR009097">
    <property type="entry name" value="Cyclic_Pdiesterase"/>
</dbReference>
<feature type="region of interest" description="Disordered" evidence="1">
    <location>
        <begin position="410"/>
        <end position="466"/>
    </location>
</feature>
<reference evidence="2 3" key="1">
    <citation type="submission" date="2012-02" db="EMBL/GenBank/DDBJ databases">
        <title>Complete genome sequence of Actinoplanes missouriensis 431 (= NBRC 102363).</title>
        <authorList>
            <person name="Ohnishi Y."/>
            <person name="Ishikawa J."/>
            <person name="Sekine M."/>
            <person name="Hosoyama A."/>
            <person name="Harada T."/>
            <person name="Narita H."/>
            <person name="Hata T."/>
            <person name="Konno Y."/>
            <person name="Tutikane K."/>
            <person name="Fujita N."/>
            <person name="Horinouchi S."/>
            <person name="Hayakawa M."/>
        </authorList>
    </citation>
    <scope>NUCLEOTIDE SEQUENCE [LARGE SCALE GENOMIC DNA]</scope>
    <source>
        <strain evidence="3">ATCC 14538 / DSM 43046 / CBS 188.64 / JCM 3121 / NBRC 102363 / NCIMB 12654 / NRRL B-3342 / UNCC 431</strain>
    </source>
</reference>
<dbReference type="Proteomes" id="UP000007882">
    <property type="component" value="Chromosome"/>
</dbReference>
<dbReference type="STRING" id="512565.AMIS_20910"/>
<gene>
    <name evidence="2" type="ordered locus">AMIS_20910</name>
</gene>
<keyword evidence="3" id="KW-1185">Reference proteome</keyword>
<proteinExistence type="predicted"/>
<dbReference type="KEGG" id="ams:AMIS_20910"/>
<evidence type="ECO:0000313" key="3">
    <source>
        <dbReference type="Proteomes" id="UP000007882"/>
    </source>
</evidence>
<evidence type="ECO:0000313" key="2">
    <source>
        <dbReference type="EMBL" id="BAL87311.1"/>
    </source>
</evidence>
<dbReference type="SUPFAM" id="SSF55144">
    <property type="entry name" value="LigT-like"/>
    <property type="match status" value="1"/>
</dbReference>
<feature type="region of interest" description="Disordered" evidence="1">
    <location>
        <begin position="484"/>
        <end position="510"/>
    </location>
</feature>
<dbReference type="HOGENOM" id="CLU_437224_0_0_11"/>
<dbReference type="AlphaFoldDB" id="I0H2S4"/>
<evidence type="ECO:0000256" key="1">
    <source>
        <dbReference type="SAM" id="MobiDB-lite"/>
    </source>
</evidence>
<organism evidence="2 3">
    <name type="scientific">Actinoplanes missouriensis (strain ATCC 14538 / DSM 43046 / CBS 188.64 / JCM 3121 / NBRC 102363 / NCIMB 12654 / NRRL B-3342 / UNCC 431)</name>
    <dbReference type="NCBI Taxonomy" id="512565"/>
    <lineage>
        <taxon>Bacteria</taxon>
        <taxon>Bacillati</taxon>
        <taxon>Actinomycetota</taxon>
        <taxon>Actinomycetes</taxon>
        <taxon>Micromonosporales</taxon>
        <taxon>Micromonosporaceae</taxon>
        <taxon>Actinoplanes</taxon>
    </lineage>
</organism>
<sequence>MPDIELARREGVELVKTGNWATMSGSWNPTPEDLAAAVEAQSCPAVEKPVIKLGHIDKRFDGEPAMGYFENLRLTDGGHTLVGDQVTLPWLHSVQAAAYPSRSIEGNYNHTCGSGHKHKFVLTAVALLGVTPPAVKTIRRLNDLPAMLGVAAADAVVPDGAEHVQVTILAAEAVEHTGAMVALIPTAEDAERIAVNGGEPADALHVTLAYLGEAADLGVQGQQDVIDAVSTAANGLPVIGADLFSVNVFNPGNAEPDRDTCLVWGLSGDLLDAVHTLVSEALWSVPMPEQHRPWHAHMTAAYTSDLTQVGKLAEKVGPVRFDRLRLAFAGERVDIPLISEPDDLDSEPVAAAAGDDDQLKRYWLGEGLKRWAGAKHPWTTLYRLIAKHVGNPGKAKRIASDWYREHFGHTPNQKVKASEPAAPSPDDPAPILPAAEPEHVNPEPKEEDPVSTTDLSAHRSRLGLSDDADQDAVLTAYAARLTEAENITPEPTPEMVAASAAATEKAQKAEQEKTELAKEVQVLASQVKTMSDELASAKAEQAATVKASVIDAAVKDGKIKPADKAQWETDYDEAPGAITRVLASIAPGTAVPVAASGTAGGPEPTGGASFDDAEYARLFGEKAGA</sequence>
<feature type="compositionally biased region" description="Pro residues" evidence="1">
    <location>
        <begin position="422"/>
        <end position="431"/>
    </location>
</feature>
<name>I0H2S4_ACTM4</name>
<accession>I0H2S4</accession>
<dbReference type="EMBL" id="AP012319">
    <property type="protein sequence ID" value="BAL87311.1"/>
    <property type="molecule type" value="Genomic_DNA"/>
</dbReference>
<dbReference type="eggNOG" id="ENOG5031U8R">
    <property type="taxonomic scope" value="Bacteria"/>
</dbReference>
<dbReference type="OrthoDB" id="4419617at2"/>
<dbReference type="Gene3D" id="3.90.1140.10">
    <property type="entry name" value="Cyclic phosphodiesterase"/>
    <property type="match status" value="1"/>
</dbReference>
<feature type="compositionally biased region" description="Basic and acidic residues" evidence="1">
    <location>
        <begin position="436"/>
        <end position="448"/>
    </location>
</feature>
<dbReference type="PATRIC" id="fig|512565.3.peg.2092"/>
<protein>
    <recommendedName>
        <fullName evidence="4">RNA ligase</fullName>
    </recommendedName>
</protein>
<evidence type="ECO:0008006" key="4">
    <source>
        <dbReference type="Google" id="ProtNLM"/>
    </source>
</evidence>
<dbReference type="InterPro" id="IPR012106">
    <property type="entry name" value="Phage_Mu_Gp1"/>
</dbReference>
<dbReference type="RefSeq" id="WP_014442206.1">
    <property type="nucleotide sequence ID" value="NC_017093.1"/>
</dbReference>
<dbReference type="Pfam" id="PF10123">
    <property type="entry name" value="Mu-like_Pro"/>
    <property type="match status" value="1"/>
</dbReference>